<dbReference type="EMBL" id="MWQN01000001">
    <property type="protein sequence ID" value="OPC82182.1"/>
    <property type="molecule type" value="Genomic_DNA"/>
</dbReference>
<protein>
    <submittedName>
        <fullName evidence="3">Alpha/beta hydrolase</fullName>
    </submittedName>
</protein>
<keyword evidence="1 3" id="KW-0378">Hydrolase</keyword>
<accession>A0A1T3NZN9</accession>
<evidence type="ECO:0000256" key="1">
    <source>
        <dbReference type="ARBA" id="ARBA00022801"/>
    </source>
</evidence>
<sequence>MPVVKVADAQVHYAVSGSGHGPALLLVHGTGSVGAPVTWGSTIPLLDGDRVVIAPDLSGTDATVDDGGELTVEILADQVIAVIEDAGLGPVDLLGFSMGATVVAAVAALRPDLVRRLILVAGWAYTEGDEYLRNTFALWRRLGDTDAESFSRFVTMTGFGRGFLNSIGRDAVEAMTHNMTPTPGTLRHVDYDVALDIRPLLPLIRTRTLVVGCVQDATIPVEHSRALHDAIPGSSYVEIDAGHVVMFEKQDEFVARVREFIAAE</sequence>
<dbReference type="InterPro" id="IPR029058">
    <property type="entry name" value="AB_hydrolase_fold"/>
</dbReference>
<dbReference type="RefSeq" id="WP_078976454.1">
    <property type="nucleotide sequence ID" value="NZ_MWQN01000001.1"/>
</dbReference>
<dbReference type="STRING" id="159449.B4N89_15650"/>
<dbReference type="Pfam" id="PF12697">
    <property type="entry name" value="Abhydrolase_6"/>
    <property type="match status" value="1"/>
</dbReference>
<name>A0A1T3NZN9_9ACTN</name>
<comment type="caution">
    <text evidence="3">The sequence shown here is derived from an EMBL/GenBank/DDBJ whole genome shotgun (WGS) entry which is preliminary data.</text>
</comment>
<evidence type="ECO:0000313" key="3">
    <source>
        <dbReference type="EMBL" id="OPC82182.1"/>
    </source>
</evidence>
<evidence type="ECO:0000313" key="4">
    <source>
        <dbReference type="Proteomes" id="UP000190037"/>
    </source>
</evidence>
<dbReference type="PANTHER" id="PTHR43798">
    <property type="entry name" value="MONOACYLGLYCEROL LIPASE"/>
    <property type="match status" value="1"/>
</dbReference>
<dbReference type="OrthoDB" id="3866834at2"/>
<feature type="domain" description="AB hydrolase-1" evidence="2">
    <location>
        <begin position="24"/>
        <end position="255"/>
    </location>
</feature>
<dbReference type="GO" id="GO:0016020">
    <property type="term" value="C:membrane"/>
    <property type="evidence" value="ECO:0007669"/>
    <property type="project" value="TreeGrafter"/>
</dbReference>
<dbReference type="Proteomes" id="UP000190037">
    <property type="component" value="Unassembled WGS sequence"/>
</dbReference>
<dbReference type="GO" id="GO:0016787">
    <property type="term" value="F:hydrolase activity"/>
    <property type="evidence" value="ECO:0007669"/>
    <property type="project" value="UniProtKB-KW"/>
</dbReference>
<dbReference type="InterPro" id="IPR000073">
    <property type="entry name" value="AB_hydrolase_1"/>
</dbReference>
<dbReference type="InterPro" id="IPR050266">
    <property type="entry name" value="AB_hydrolase_sf"/>
</dbReference>
<reference evidence="3 4" key="1">
    <citation type="submission" date="2017-03" db="EMBL/GenBank/DDBJ databases">
        <title>Draft genome sequence of Streptomyces scabrisporus NF3, endophyte isolated from Amphipterygium adstringens.</title>
        <authorList>
            <person name="Vazquez M."/>
            <person name="Ceapa C.D."/>
            <person name="Rodriguez Luna D."/>
            <person name="Sanchez Esquivel S."/>
        </authorList>
    </citation>
    <scope>NUCLEOTIDE SEQUENCE [LARGE SCALE GENOMIC DNA]</scope>
    <source>
        <strain evidence="3 4">NF3</strain>
    </source>
</reference>
<proteinExistence type="predicted"/>
<dbReference type="PRINTS" id="PR00111">
    <property type="entry name" value="ABHYDROLASE"/>
</dbReference>
<organism evidence="3 4">
    <name type="scientific">Embleya scabrispora</name>
    <dbReference type="NCBI Taxonomy" id="159449"/>
    <lineage>
        <taxon>Bacteria</taxon>
        <taxon>Bacillati</taxon>
        <taxon>Actinomycetota</taxon>
        <taxon>Actinomycetes</taxon>
        <taxon>Kitasatosporales</taxon>
        <taxon>Streptomycetaceae</taxon>
        <taxon>Embleya</taxon>
    </lineage>
</organism>
<dbReference type="AlphaFoldDB" id="A0A1T3NZN9"/>
<gene>
    <name evidence="3" type="ORF">B4N89_15650</name>
</gene>
<keyword evidence="4" id="KW-1185">Reference proteome</keyword>
<dbReference type="SUPFAM" id="SSF53474">
    <property type="entry name" value="alpha/beta-Hydrolases"/>
    <property type="match status" value="1"/>
</dbReference>
<dbReference type="PANTHER" id="PTHR43798:SF31">
    <property type="entry name" value="AB HYDROLASE SUPERFAMILY PROTEIN YCLE"/>
    <property type="match status" value="1"/>
</dbReference>
<evidence type="ECO:0000259" key="2">
    <source>
        <dbReference type="Pfam" id="PF12697"/>
    </source>
</evidence>
<dbReference type="Gene3D" id="3.40.50.1820">
    <property type="entry name" value="alpha/beta hydrolase"/>
    <property type="match status" value="1"/>
</dbReference>